<evidence type="ECO:0000259" key="1">
    <source>
        <dbReference type="SMART" id="SM00382"/>
    </source>
</evidence>
<dbReference type="InterPro" id="IPR003959">
    <property type="entry name" value="ATPase_AAA_core"/>
</dbReference>
<comment type="caution">
    <text evidence="2">The sequence shown here is derived from an EMBL/GenBank/DDBJ whole genome shotgun (WGS) entry which is preliminary data.</text>
</comment>
<dbReference type="Proteomes" id="UP000645462">
    <property type="component" value="Unassembled WGS sequence"/>
</dbReference>
<evidence type="ECO:0000313" key="3">
    <source>
        <dbReference type="Proteomes" id="UP000645462"/>
    </source>
</evidence>
<keyword evidence="3" id="KW-1185">Reference proteome</keyword>
<accession>A0ABQ1LH29</accession>
<dbReference type="PANTHER" id="PTHR23074">
    <property type="entry name" value="AAA DOMAIN-CONTAINING"/>
    <property type="match status" value="1"/>
</dbReference>
<dbReference type="PANTHER" id="PTHR23074:SF83">
    <property type="entry name" value="VACUOLAR PROTEIN SORTING-ASSOCIATED PROTEIN 4A"/>
    <property type="match status" value="1"/>
</dbReference>
<dbReference type="CDD" id="cd19481">
    <property type="entry name" value="RecA-like_protease"/>
    <property type="match status" value="1"/>
</dbReference>
<reference evidence="3" key="1">
    <citation type="journal article" date="2019" name="Int. J. Syst. Evol. Microbiol.">
        <title>The Global Catalogue of Microorganisms (GCM) 10K type strain sequencing project: providing services to taxonomists for standard genome sequencing and annotation.</title>
        <authorList>
            <consortium name="The Broad Institute Genomics Platform"/>
            <consortium name="The Broad Institute Genome Sequencing Center for Infectious Disease"/>
            <person name="Wu L."/>
            <person name="Ma J."/>
        </authorList>
    </citation>
    <scope>NUCLEOTIDE SEQUENCE [LARGE SCALE GENOMIC DNA]</scope>
    <source>
        <strain evidence="3">CGMCC 1.12478</strain>
    </source>
</reference>
<protein>
    <submittedName>
        <fullName evidence="2">ATPase</fullName>
    </submittedName>
</protein>
<name>A0ABQ1LH29_9RHOB</name>
<dbReference type="InterPro" id="IPR050304">
    <property type="entry name" value="MT-severing_AAA_ATPase"/>
</dbReference>
<organism evidence="2 3">
    <name type="scientific">Marivita lacus</name>
    <dbReference type="NCBI Taxonomy" id="1323742"/>
    <lineage>
        <taxon>Bacteria</taxon>
        <taxon>Pseudomonadati</taxon>
        <taxon>Pseudomonadota</taxon>
        <taxon>Alphaproteobacteria</taxon>
        <taxon>Rhodobacterales</taxon>
        <taxon>Roseobacteraceae</taxon>
        <taxon>Marivita</taxon>
    </lineage>
</organism>
<feature type="domain" description="AAA+ ATPase" evidence="1">
    <location>
        <begin position="118"/>
        <end position="250"/>
    </location>
</feature>
<dbReference type="SMART" id="SM00382">
    <property type="entry name" value="AAA"/>
    <property type="match status" value="1"/>
</dbReference>
<dbReference type="InterPro" id="IPR027417">
    <property type="entry name" value="P-loop_NTPase"/>
</dbReference>
<dbReference type="RefSeq" id="WP_229748006.1">
    <property type="nucleotide sequence ID" value="NZ_BMFC01000040.1"/>
</dbReference>
<dbReference type="Gene3D" id="3.40.50.300">
    <property type="entry name" value="P-loop containing nucleotide triphosphate hydrolases"/>
    <property type="match status" value="1"/>
</dbReference>
<proteinExistence type="predicted"/>
<dbReference type="EMBL" id="BMFC01000040">
    <property type="protein sequence ID" value="GGC24540.1"/>
    <property type="molecule type" value="Genomic_DNA"/>
</dbReference>
<gene>
    <name evidence="2" type="ORF">GCM10011363_46280</name>
</gene>
<sequence length="338" mass="37235">MANAKQLIGLLKSHVEGNEERFFDLALQLASAEEQKGHTRLAEQLRQWVEAGQTPKSQTSSPTLIAKPRGELASIIGTAYPEARLNDLILPESVSSELEQLVVEFRKRDILEKHGLTPRQRVLLAGPPGTGKTMSASALAGELKLPLYSVLLHGLISKFMGETASKLNAIFEAVRTQRGVYLFDEIDALAATREGDNDVGEARRTLNSFLQFMEEDTGPSLIIATTNLPRILDKAILRRFDLVLMYELPTAEAMQKAMSRRLIGFDLSKVIWDDVVEQAHGLSSSDVIQAAMDAARRAVLDSKKTITSADLLRSISRRRDLQALGINSGRAEPSSHRP</sequence>
<dbReference type="InterPro" id="IPR003593">
    <property type="entry name" value="AAA+_ATPase"/>
</dbReference>
<dbReference type="SUPFAM" id="SSF52540">
    <property type="entry name" value="P-loop containing nucleoside triphosphate hydrolases"/>
    <property type="match status" value="1"/>
</dbReference>
<evidence type="ECO:0000313" key="2">
    <source>
        <dbReference type="EMBL" id="GGC24540.1"/>
    </source>
</evidence>
<dbReference type="Pfam" id="PF00004">
    <property type="entry name" value="AAA"/>
    <property type="match status" value="1"/>
</dbReference>